<dbReference type="EMBL" id="RJJC01000001">
    <property type="protein sequence ID" value="RNJ26824.1"/>
    <property type="molecule type" value="Genomic_DNA"/>
</dbReference>
<proteinExistence type="predicted"/>
<name>A0AAJ4R9J9_9EURY</name>
<dbReference type="Pfam" id="PF13419">
    <property type="entry name" value="HAD_2"/>
    <property type="match status" value="1"/>
</dbReference>
<dbReference type="SUPFAM" id="SSF56784">
    <property type="entry name" value="HAD-like"/>
    <property type="match status" value="1"/>
</dbReference>
<protein>
    <submittedName>
        <fullName evidence="1">HAD family hydrolase</fullName>
    </submittedName>
</protein>
<gene>
    <name evidence="1" type="ORF">Nmn1133_09125</name>
</gene>
<comment type="caution">
    <text evidence="1">The sequence shown here is derived from an EMBL/GenBank/DDBJ whole genome shotgun (WGS) entry which is preliminary data.</text>
</comment>
<evidence type="ECO:0000313" key="1">
    <source>
        <dbReference type="EMBL" id="RNJ26824.1"/>
    </source>
</evidence>
<reference evidence="1 2" key="1">
    <citation type="submission" date="2018-11" db="EMBL/GenBank/DDBJ databases">
        <title>Genome sequences of Natronomonas sp. CBA1133.</title>
        <authorList>
            <person name="Roh S.W."/>
            <person name="Cha I.-T."/>
        </authorList>
    </citation>
    <scope>NUCLEOTIDE SEQUENCE [LARGE SCALE GENOMIC DNA]</scope>
    <source>
        <strain evidence="1 2">CBA1133</strain>
    </source>
</reference>
<organism evidence="1 2">
    <name type="scientific">Halosegnis longus</name>
    <dbReference type="NCBI Taxonomy" id="2216012"/>
    <lineage>
        <taxon>Archaea</taxon>
        <taxon>Methanobacteriati</taxon>
        <taxon>Methanobacteriota</taxon>
        <taxon>Stenosarchaea group</taxon>
        <taxon>Halobacteria</taxon>
        <taxon>Halobacteriales</taxon>
        <taxon>Natronomonadaceae</taxon>
        <taxon>Halosegnis</taxon>
    </lineage>
</organism>
<dbReference type="InterPro" id="IPR041492">
    <property type="entry name" value="HAD_2"/>
</dbReference>
<dbReference type="PANTHER" id="PTHR43434">
    <property type="entry name" value="PHOSPHOGLYCOLATE PHOSPHATASE"/>
    <property type="match status" value="1"/>
</dbReference>
<dbReference type="Gene3D" id="3.40.50.1000">
    <property type="entry name" value="HAD superfamily/HAD-like"/>
    <property type="match status" value="1"/>
</dbReference>
<evidence type="ECO:0000313" key="2">
    <source>
        <dbReference type="Proteomes" id="UP000270581"/>
    </source>
</evidence>
<dbReference type="InterPro" id="IPR050155">
    <property type="entry name" value="HAD-like_hydrolase_sf"/>
</dbReference>
<keyword evidence="1" id="KW-0378">Hydrolase</keyword>
<dbReference type="SFLD" id="SFLDS00003">
    <property type="entry name" value="Haloacid_Dehalogenase"/>
    <property type="match status" value="1"/>
</dbReference>
<dbReference type="InterPro" id="IPR023214">
    <property type="entry name" value="HAD_sf"/>
</dbReference>
<dbReference type="AlphaFoldDB" id="A0AAJ4R9J9"/>
<dbReference type="RefSeq" id="WP_075936841.1">
    <property type="nucleotide sequence ID" value="NZ_BDJH01000002.1"/>
</dbReference>
<dbReference type="SFLD" id="SFLDG01129">
    <property type="entry name" value="C1.5:_HAD__Beta-PGM__Phosphata"/>
    <property type="match status" value="1"/>
</dbReference>
<sequence>MLRADAYDYWLLDLDGTLVDVEEGYVHDVFDAIGDRLGHDFSQEQAQILWHGLGGFRNDQLERWNVDPDAFWEAFHAVEDGQRRAEHTFLYSDAEHFADHDGPLGLITHSQPSLANPTLDHLDIRDWFDTVLCCSDDIGWKPDPAPVERVRSDLNVQASDAGVLAGDGATDIGAAWNTGLDGVHVERHGHERRGMCVRGDYRVSDFDELFGASTRS</sequence>
<dbReference type="Proteomes" id="UP000270581">
    <property type="component" value="Unassembled WGS sequence"/>
</dbReference>
<keyword evidence="2" id="KW-1185">Reference proteome</keyword>
<dbReference type="PANTHER" id="PTHR43434:SF1">
    <property type="entry name" value="PHOSPHOGLYCOLATE PHOSPHATASE"/>
    <property type="match status" value="1"/>
</dbReference>
<dbReference type="GO" id="GO:0008967">
    <property type="term" value="F:phosphoglycolate phosphatase activity"/>
    <property type="evidence" value="ECO:0007669"/>
    <property type="project" value="TreeGrafter"/>
</dbReference>
<dbReference type="GO" id="GO:0006281">
    <property type="term" value="P:DNA repair"/>
    <property type="evidence" value="ECO:0007669"/>
    <property type="project" value="TreeGrafter"/>
</dbReference>
<dbReference type="InterPro" id="IPR036412">
    <property type="entry name" value="HAD-like_sf"/>
</dbReference>
<accession>A0AAJ4R9J9</accession>